<dbReference type="GO" id="GO:0008168">
    <property type="term" value="F:methyltransferase activity"/>
    <property type="evidence" value="ECO:0007669"/>
    <property type="project" value="UniProtKB-KW"/>
</dbReference>
<dbReference type="OrthoDB" id="277831at2"/>
<dbReference type="EMBL" id="PVXM01000044">
    <property type="protein sequence ID" value="PRR71158.1"/>
    <property type="molecule type" value="Genomic_DNA"/>
</dbReference>
<evidence type="ECO:0000313" key="1">
    <source>
        <dbReference type="EMBL" id="PRR71158.1"/>
    </source>
</evidence>
<keyword evidence="2" id="KW-1185">Reference proteome</keyword>
<dbReference type="InterPro" id="IPR005358">
    <property type="entry name" value="Puta_zinc/iron-chelating_dom"/>
</dbReference>
<gene>
    <name evidence="1" type="ORF">MOHU_17040</name>
</gene>
<dbReference type="PANTHER" id="PTHR35866">
    <property type="entry name" value="PUTATIVE-RELATED"/>
    <property type="match status" value="1"/>
</dbReference>
<keyword evidence="1" id="KW-0282">Flagellum</keyword>
<keyword evidence="1" id="KW-0808">Transferase</keyword>
<name>A0A2T0AQ46_9FIRM</name>
<evidence type="ECO:0000313" key="2">
    <source>
        <dbReference type="Proteomes" id="UP000238415"/>
    </source>
</evidence>
<keyword evidence="1" id="KW-0969">Cilium</keyword>
<dbReference type="AlphaFoldDB" id="A0A2T0AQ46"/>
<dbReference type="Proteomes" id="UP000238415">
    <property type="component" value="Unassembled WGS sequence"/>
</dbReference>
<keyword evidence="1" id="KW-0966">Cell projection</keyword>
<comment type="caution">
    <text evidence="1">The sequence shown here is derived from an EMBL/GenBank/DDBJ whole genome shotgun (WGS) entry which is preliminary data.</text>
</comment>
<dbReference type="GO" id="GO:0032259">
    <property type="term" value="P:methylation"/>
    <property type="evidence" value="ECO:0007669"/>
    <property type="project" value="UniProtKB-KW"/>
</dbReference>
<accession>A0A2T0AQ46</accession>
<reference evidence="1 2" key="1">
    <citation type="submission" date="2018-03" db="EMBL/GenBank/DDBJ databases">
        <title>Genome sequence of Moorella humiferrea DSM 23265.</title>
        <authorList>
            <person name="Poehlein A."/>
            <person name="Daniel R."/>
        </authorList>
    </citation>
    <scope>NUCLEOTIDE SEQUENCE [LARGE SCALE GENOMIC DNA]</scope>
    <source>
        <strain evidence="1 2">DSM 23265</strain>
    </source>
</reference>
<sequence length="226" mass="26049">MRAKQEQNPVQVRYWRVNGRQGYDLRIVSPKASVADYIAAVEGLDRSLLYRPYTDGDCLGCDHCCGGRLPLTSIDLLILQEGLYELTDKKLSLPQLLTKYCRVRVQGRAVDITLRTDGEGYCIFLEPNLRRCRIYKYRPLICRTYFCCPLTRRAGDLRETIVNRGEDELVRYWLSLQNVIPAGVRRYDWGPTPFTGCGDFAEVSLQSLCPPELWRQLKYCEKKHGG</sequence>
<dbReference type="PANTHER" id="PTHR35866:SF1">
    <property type="entry name" value="YKGJ FAMILY CYSTEINE CLUSTER PROTEIN"/>
    <property type="match status" value="1"/>
</dbReference>
<protein>
    <submittedName>
        <fullName evidence="1">Flagellin N-methylase</fullName>
    </submittedName>
</protein>
<organism evidence="1 2">
    <name type="scientific">Neomoorella humiferrea</name>
    <dbReference type="NCBI Taxonomy" id="676965"/>
    <lineage>
        <taxon>Bacteria</taxon>
        <taxon>Bacillati</taxon>
        <taxon>Bacillota</taxon>
        <taxon>Clostridia</taxon>
        <taxon>Neomoorellales</taxon>
        <taxon>Neomoorellaceae</taxon>
        <taxon>Neomoorella</taxon>
    </lineage>
</organism>
<proteinExistence type="predicted"/>
<dbReference type="Pfam" id="PF03692">
    <property type="entry name" value="CxxCxxCC"/>
    <property type="match status" value="1"/>
</dbReference>
<keyword evidence="1" id="KW-0489">Methyltransferase</keyword>
<dbReference type="RefSeq" id="WP_106005661.1">
    <property type="nucleotide sequence ID" value="NZ_CP136419.1"/>
</dbReference>